<organism evidence="2 3">
    <name type="scientific">Achromobacter arsenitoxydans SY8</name>
    <dbReference type="NCBI Taxonomy" id="477184"/>
    <lineage>
        <taxon>Bacteria</taxon>
        <taxon>Pseudomonadati</taxon>
        <taxon>Pseudomonadota</taxon>
        <taxon>Betaproteobacteria</taxon>
        <taxon>Burkholderiales</taxon>
        <taxon>Alcaligenaceae</taxon>
        <taxon>Achromobacter</taxon>
    </lineage>
</organism>
<feature type="chain" id="PRO_5003533029" description="Lipoprotein" evidence="1">
    <location>
        <begin position="21"/>
        <end position="149"/>
    </location>
</feature>
<dbReference type="RefSeq" id="WP_008164622.1">
    <property type="nucleotide sequence ID" value="NZ_AGUF01000055.1"/>
</dbReference>
<keyword evidence="3" id="KW-1185">Reference proteome</keyword>
<dbReference type="PATRIC" id="fig|477184.5.peg.3423"/>
<gene>
    <name evidence="2" type="ORF">KYC_17342</name>
</gene>
<reference evidence="2 3" key="1">
    <citation type="journal article" date="2012" name="J. Bacteriol.">
        <title>Genome sequence of the highly efficient arsenite-oxidizing bacterium Achromobacter arsenitoxydans SY8.</title>
        <authorList>
            <person name="Li X."/>
            <person name="Hu Y."/>
            <person name="Gong J."/>
            <person name="Lin Y."/>
            <person name="Johnstone L."/>
            <person name="Rensing C."/>
            <person name="Wang G."/>
        </authorList>
    </citation>
    <scope>NUCLEOTIDE SEQUENCE [LARGE SCALE GENOMIC DNA]</scope>
    <source>
        <strain evidence="2 3">SY8</strain>
    </source>
</reference>
<dbReference type="AlphaFoldDB" id="H0F9L6"/>
<dbReference type="Proteomes" id="UP000003113">
    <property type="component" value="Unassembled WGS sequence"/>
</dbReference>
<evidence type="ECO:0000256" key="1">
    <source>
        <dbReference type="SAM" id="SignalP"/>
    </source>
</evidence>
<protein>
    <recommendedName>
        <fullName evidence="4">Lipoprotein</fullName>
    </recommendedName>
</protein>
<sequence length="149" mass="16229">MRKFWMTAAFALLIATTAQAAEEDSRARAARGHAVWAAFECSVLAAHLKNGAEQSRLFAYGLAQGRQFIQDMQEKRISPADINTTVPMGVLNNLEGPSPDFMLGRIYSAASEFALKDVFSLGGQWLDDAGQRSRASAKFASQNCNLVGR</sequence>
<dbReference type="OrthoDB" id="9155547at2"/>
<evidence type="ECO:0000313" key="2">
    <source>
        <dbReference type="EMBL" id="EHK65281.1"/>
    </source>
</evidence>
<feature type="signal peptide" evidence="1">
    <location>
        <begin position="1"/>
        <end position="20"/>
    </location>
</feature>
<proteinExistence type="predicted"/>
<comment type="caution">
    <text evidence="2">The sequence shown here is derived from an EMBL/GenBank/DDBJ whole genome shotgun (WGS) entry which is preliminary data.</text>
</comment>
<evidence type="ECO:0008006" key="4">
    <source>
        <dbReference type="Google" id="ProtNLM"/>
    </source>
</evidence>
<evidence type="ECO:0000313" key="3">
    <source>
        <dbReference type="Proteomes" id="UP000003113"/>
    </source>
</evidence>
<dbReference type="EMBL" id="AGUF01000055">
    <property type="protein sequence ID" value="EHK65281.1"/>
    <property type="molecule type" value="Genomic_DNA"/>
</dbReference>
<keyword evidence="1" id="KW-0732">Signal</keyword>
<accession>H0F9L6</accession>
<name>H0F9L6_9BURK</name>